<feature type="transmembrane region" description="Helical" evidence="1">
    <location>
        <begin position="77"/>
        <end position="100"/>
    </location>
</feature>
<dbReference type="HOGENOM" id="CLU_124911_0_0_6"/>
<protein>
    <submittedName>
        <fullName evidence="2">Putative regulator of sigma E (Sigma 24) factor</fullName>
    </submittedName>
</protein>
<dbReference type="PIRSF" id="PIRSF004923">
    <property type="entry name" value="RseC"/>
    <property type="match status" value="1"/>
</dbReference>
<organism evidence="2 3">
    <name type="scientific">Pseudoalteromonas tunicata D2</name>
    <dbReference type="NCBI Taxonomy" id="87626"/>
    <lineage>
        <taxon>Bacteria</taxon>
        <taxon>Pseudomonadati</taxon>
        <taxon>Pseudomonadota</taxon>
        <taxon>Gammaproteobacteria</taxon>
        <taxon>Alteromonadales</taxon>
        <taxon>Pseudoalteromonadaceae</taxon>
        <taxon>Pseudoalteromonas</taxon>
    </lineage>
</organism>
<dbReference type="EMBL" id="AAOH01000002">
    <property type="protein sequence ID" value="EAR29637.1"/>
    <property type="molecule type" value="Genomic_DNA"/>
</dbReference>
<dbReference type="STRING" id="87626.PTD2_12494"/>
<proteinExistence type="predicted"/>
<dbReference type="PANTHER" id="PTHR35867:SF1">
    <property type="entry name" value="PROTEIN RSEC"/>
    <property type="match status" value="1"/>
</dbReference>
<gene>
    <name evidence="2" type="ORF">PTD2_12494</name>
</gene>
<dbReference type="OrthoDB" id="6299046at2"/>
<keyword evidence="1" id="KW-0472">Membrane</keyword>
<dbReference type="AlphaFoldDB" id="A4C6N3"/>
<name>A4C6N3_9GAMM</name>
<dbReference type="InterPro" id="IPR026268">
    <property type="entry name" value="RseC"/>
</dbReference>
<accession>A4C6N3</accession>
<sequence>MIEQTLTVVSVKGTTATLKPQAKKACEGCNGKCGSQIFAKLFGNKEALFDFDFQQQLEPGQQVLFGLDDSHVVKSSFLTYLLPLLFAIATAIFAAEVLFLPEGWQIILAFSAGFAGYLCAKFYLKAVKHHIEVIKIYPISSSPAQIDGD</sequence>
<dbReference type="Pfam" id="PF04246">
    <property type="entry name" value="RseC_MucC"/>
    <property type="match status" value="1"/>
</dbReference>
<keyword evidence="1" id="KW-0812">Transmembrane</keyword>
<dbReference type="InterPro" id="IPR007359">
    <property type="entry name" value="SigmaE_reg_RseC_MucC"/>
</dbReference>
<keyword evidence="3" id="KW-1185">Reference proteome</keyword>
<keyword evidence="1" id="KW-1133">Transmembrane helix</keyword>
<reference evidence="2 3" key="1">
    <citation type="submission" date="2006-02" db="EMBL/GenBank/DDBJ databases">
        <authorList>
            <person name="Moran M.A."/>
            <person name="Kjelleberg S."/>
            <person name="Egan S."/>
            <person name="Saunders N."/>
            <person name="Thomas T."/>
            <person name="Ferriera S."/>
            <person name="Johnson J."/>
            <person name="Kravitz S."/>
            <person name="Halpern A."/>
            <person name="Remington K."/>
            <person name="Beeson K."/>
            <person name="Tran B."/>
            <person name="Rogers Y.-H."/>
            <person name="Friedman R."/>
            <person name="Venter J.C."/>
        </authorList>
    </citation>
    <scope>NUCLEOTIDE SEQUENCE [LARGE SCALE GENOMIC DNA]</scope>
    <source>
        <strain evidence="2 3">D2</strain>
    </source>
</reference>
<evidence type="ECO:0000256" key="1">
    <source>
        <dbReference type="SAM" id="Phobius"/>
    </source>
</evidence>
<comment type="caution">
    <text evidence="2">The sequence shown here is derived from an EMBL/GenBank/DDBJ whole genome shotgun (WGS) entry which is preliminary data.</text>
</comment>
<evidence type="ECO:0000313" key="3">
    <source>
        <dbReference type="Proteomes" id="UP000006201"/>
    </source>
</evidence>
<dbReference type="eggNOG" id="COG3086">
    <property type="taxonomic scope" value="Bacteria"/>
</dbReference>
<dbReference type="RefSeq" id="WP_009837511.1">
    <property type="nucleotide sequence ID" value="NZ_AAOH01000002.1"/>
</dbReference>
<feature type="transmembrane region" description="Helical" evidence="1">
    <location>
        <begin position="106"/>
        <end position="124"/>
    </location>
</feature>
<dbReference type="Proteomes" id="UP000006201">
    <property type="component" value="Unassembled WGS sequence"/>
</dbReference>
<dbReference type="PANTHER" id="PTHR35867">
    <property type="entry name" value="PROTEIN RSEC"/>
    <property type="match status" value="1"/>
</dbReference>
<evidence type="ECO:0000313" key="2">
    <source>
        <dbReference type="EMBL" id="EAR29637.1"/>
    </source>
</evidence>